<dbReference type="RefSeq" id="WP_249315206.1">
    <property type="nucleotide sequence ID" value="NZ_JACRSR010000001.1"/>
</dbReference>
<feature type="binding site" evidence="13">
    <location>
        <position position="443"/>
    </location>
    <ligand>
        <name>Ca(2+)</name>
        <dbReference type="ChEBI" id="CHEBI:29108"/>
    </ligand>
</feature>
<evidence type="ECO:0000256" key="6">
    <source>
        <dbReference type="ARBA" id="ARBA00022801"/>
    </source>
</evidence>
<keyword evidence="8 10" id="KW-0269">Exonuclease</keyword>
<evidence type="ECO:0000256" key="2">
    <source>
        <dbReference type="ARBA" id="ARBA00022490"/>
    </source>
</evidence>
<dbReference type="PANTHER" id="PTHR43694:SF1">
    <property type="entry name" value="RIBONUCLEASE J"/>
    <property type="match status" value="1"/>
</dbReference>
<dbReference type="InterPro" id="IPR030854">
    <property type="entry name" value="RNase_J_bac"/>
</dbReference>
<evidence type="ECO:0000256" key="13">
    <source>
        <dbReference type="PIRSR" id="PIRSR004803-3"/>
    </source>
</evidence>
<dbReference type="Pfam" id="PF07521">
    <property type="entry name" value="RMMBL"/>
    <property type="match status" value="1"/>
</dbReference>
<keyword evidence="4 13" id="KW-0479">Metal-binding</keyword>
<dbReference type="InterPro" id="IPR042173">
    <property type="entry name" value="RNase_J_2"/>
</dbReference>
<dbReference type="Pfam" id="PF00753">
    <property type="entry name" value="Lactamase_B"/>
    <property type="match status" value="1"/>
</dbReference>
<dbReference type="GO" id="GO:0004534">
    <property type="term" value="F:5'-3' RNA exonuclease activity"/>
    <property type="evidence" value="ECO:0007669"/>
    <property type="project" value="UniProtKB-UniRule"/>
</dbReference>
<keyword evidence="9 10" id="KW-0694">RNA-binding</keyword>
<name>A0A926D594_9FIRM</name>
<dbReference type="GO" id="GO:0005737">
    <property type="term" value="C:cytoplasm"/>
    <property type="evidence" value="ECO:0007669"/>
    <property type="project" value="UniProtKB-SubCell"/>
</dbReference>
<feature type="binding site" evidence="13">
    <location>
        <position position="75"/>
    </location>
    <ligand>
        <name>Zn(2+)</name>
        <dbReference type="ChEBI" id="CHEBI:29105"/>
        <label>1</label>
        <note>catalytic</note>
    </ligand>
</feature>
<dbReference type="NCBIfam" id="TIGR00649">
    <property type="entry name" value="MG423"/>
    <property type="match status" value="1"/>
</dbReference>
<dbReference type="AlphaFoldDB" id="A0A926D594"/>
<comment type="function">
    <text evidence="10">An RNase that has 5'-3' exonuclease and possibly endonuclease activity. Involved in maturation of rRNA and in some organisms also mRNA maturation and/or decay.</text>
</comment>
<keyword evidence="7 13" id="KW-0862">Zinc</keyword>
<keyword evidence="10" id="KW-0698">rRNA processing</keyword>
<dbReference type="Pfam" id="PF22505">
    <property type="entry name" value="RNase_J_b_CASP"/>
    <property type="match status" value="1"/>
</dbReference>
<evidence type="ECO:0000256" key="4">
    <source>
        <dbReference type="ARBA" id="ARBA00022723"/>
    </source>
</evidence>
<keyword evidence="13" id="KW-0106">Calcium</keyword>
<comment type="subcellular location">
    <subcellularLocation>
        <location evidence="1 10">Cytoplasm</location>
    </subcellularLocation>
</comment>
<feature type="binding site" evidence="12">
    <location>
        <begin position="232"/>
        <end position="234"/>
    </location>
    <ligand>
        <name>substrate</name>
    </ligand>
</feature>
<feature type="binding site" evidence="13">
    <location>
        <position position="77"/>
    </location>
    <ligand>
        <name>Zn(2+)</name>
        <dbReference type="ChEBI" id="CHEBI:29105"/>
        <label>1</label>
        <note>catalytic</note>
    </ligand>
</feature>
<gene>
    <name evidence="10" type="primary">rnj</name>
    <name evidence="15" type="ORF">H8696_04645</name>
</gene>
<keyword evidence="2 10" id="KW-0963">Cytoplasm</keyword>
<dbReference type="Gene3D" id="3.10.20.580">
    <property type="match status" value="1"/>
</dbReference>
<evidence type="ECO:0000256" key="12">
    <source>
        <dbReference type="PIRSR" id="PIRSR004803-2"/>
    </source>
</evidence>
<dbReference type="InterPro" id="IPR041636">
    <property type="entry name" value="RNase_J_C"/>
</dbReference>
<feature type="binding site" evidence="10 12">
    <location>
        <begin position="364"/>
        <end position="368"/>
    </location>
    <ligand>
        <name>substrate</name>
    </ligand>
</feature>
<feature type="binding site" evidence="13">
    <location>
        <position position="390"/>
    </location>
    <ligand>
        <name>Zn(2+)</name>
        <dbReference type="ChEBI" id="CHEBI:29105"/>
        <label>2</label>
        <note>catalytic</note>
    </ligand>
</feature>
<evidence type="ECO:0000256" key="7">
    <source>
        <dbReference type="ARBA" id="ARBA00022833"/>
    </source>
</evidence>
<dbReference type="HAMAP" id="MF_01491">
    <property type="entry name" value="RNase_J_bact"/>
    <property type="match status" value="1"/>
</dbReference>
<feature type="active site" description="Proton donor" evidence="11">
    <location>
        <position position="195"/>
    </location>
</feature>
<dbReference type="PIRSF" id="PIRSF004803">
    <property type="entry name" value="RnjA"/>
    <property type="match status" value="1"/>
</dbReference>
<evidence type="ECO:0000259" key="14">
    <source>
        <dbReference type="SMART" id="SM00849"/>
    </source>
</evidence>
<feature type="binding site" evidence="13">
    <location>
        <position position="140"/>
    </location>
    <ligand>
        <name>Zn(2+)</name>
        <dbReference type="ChEBI" id="CHEBI:29105"/>
        <label>1</label>
        <note>catalytic</note>
    </ligand>
</feature>
<feature type="binding site" evidence="13">
    <location>
        <position position="50"/>
    </location>
    <ligand>
        <name>Ca(2+)</name>
        <dbReference type="ChEBI" id="CHEBI:29108"/>
    </ligand>
</feature>
<accession>A0A926D594</accession>
<keyword evidence="6 10" id="KW-0378">Hydrolase</keyword>
<dbReference type="SMART" id="SM00849">
    <property type="entry name" value="Lactamase_B"/>
    <property type="match status" value="1"/>
</dbReference>
<feature type="binding site" evidence="13">
    <location>
        <position position="73"/>
    </location>
    <ligand>
        <name>Zn(2+)</name>
        <dbReference type="ChEBI" id="CHEBI:29105"/>
        <label>1</label>
        <note>catalytic</note>
    </ligand>
</feature>
<proteinExistence type="inferred from homology"/>
<evidence type="ECO:0000256" key="9">
    <source>
        <dbReference type="ARBA" id="ARBA00022884"/>
    </source>
</evidence>
<dbReference type="Gene3D" id="3.40.50.10710">
    <property type="entry name" value="Metallo-hydrolase/oxidoreductase"/>
    <property type="match status" value="1"/>
</dbReference>
<comment type="caution">
    <text evidence="15">The sequence shown here is derived from an EMBL/GenBank/DDBJ whole genome shotgun (WGS) entry which is preliminary data.</text>
</comment>
<comment type="cofactor">
    <cofactor evidence="13">
        <name>Ca(2+)</name>
        <dbReference type="ChEBI" id="CHEBI:29108"/>
    </cofactor>
    <text evidence="13">Binds 1 Ca(2+) cation per subunit. Seen in 1 crystal structure, it is not clear if it is physiologically important.</text>
</comment>
<reference evidence="15" key="1">
    <citation type="submission" date="2020-08" db="EMBL/GenBank/DDBJ databases">
        <title>Genome public.</title>
        <authorList>
            <person name="Liu C."/>
            <person name="Sun Q."/>
        </authorList>
    </citation>
    <scope>NUCLEOTIDE SEQUENCE</scope>
    <source>
        <strain evidence="15">NSJ-53</strain>
    </source>
</reference>
<comment type="cofactor">
    <cofactor evidence="13">
        <name>Zn(2+)</name>
        <dbReference type="ChEBI" id="CHEBI:29105"/>
    </cofactor>
    <text evidence="13">Binds 2 Zn(2+) ions per subunit. It is not clear if Zn(2+) or Mg(2+) is physiologically important.</text>
</comment>
<dbReference type="GO" id="GO:0003723">
    <property type="term" value="F:RNA binding"/>
    <property type="evidence" value="ECO:0007669"/>
    <property type="project" value="UniProtKB-UniRule"/>
</dbReference>
<evidence type="ECO:0000256" key="1">
    <source>
        <dbReference type="ARBA" id="ARBA00004496"/>
    </source>
</evidence>
<dbReference type="EMBL" id="JACRSR010000001">
    <property type="protein sequence ID" value="MBC8531134.1"/>
    <property type="molecule type" value="Genomic_DNA"/>
</dbReference>
<feature type="domain" description="Metallo-beta-lactamase" evidence="14">
    <location>
        <begin position="20"/>
        <end position="215"/>
    </location>
</feature>
<keyword evidence="3 10" id="KW-0540">Nuclease</keyword>
<dbReference type="InterPro" id="IPR001279">
    <property type="entry name" value="Metallo-B-lactamas"/>
</dbReference>
<dbReference type="CDD" id="cd07714">
    <property type="entry name" value="RNaseJ_MBL-fold"/>
    <property type="match status" value="1"/>
</dbReference>
<dbReference type="Proteomes" id="UP000623172">
    <property type="component" value="Unassembled WGS sequence"/>
</dbReference>
<organism evidence="15 16">
    <name type="scientific">Gehongia tenuis</name>
    <dbReference type="NCBI Taxonomy" id="2763655"/>
    <lineage>
        <taxon>Bacteria</taxon>
        <taxon>Bacillati</taxon>
        <taxon>Bacillota</taxon>
        <taxon>Clostridia</taxon>
        <taxon>Christensenellales</taxon>
        <taxon>Christensenellaceae</taxon>
        <taxon>Gehongia</taxon>
    </lineage>
</organism>
<feature type="binding site" evidence="13">
    <location>
        <position position="78"/>
    </location>
    <ligand>
        <name>Zn(2+)</name>
        <dbReference type="ChEBI" id="CHEBI:29105"/>
        <label>2</label>
        <note>catalytic</note>
    </ligand>
</feature>
<feature type="binding site" evidence="13">
    <location>
        <position position="48"/>
    </location>
    <ligand>
        <name>Ca(2+)</name>
        <dbReference type="ChEBI" id="CHEBI:29108"/>
    </ligand>
</feature>
<dbReference type="Gene3D" id="3.60.15.10">
    <property type="entry name" value="Ribonuclease Z/Hydroxyacylglutathione hydrolase-like"/>
    <property type="match status" value="1"/>
</dbReference>
<protein>
    <recommendedName>
        <fullName evidence="10">Ribonuclease J</fullName>
        <shortName evidence="10">RNase J</shortName>
        <ecNumber evidence="10">3.1.-.-</ecNumber>
    </recommendedName>
</protein>
<sequence>MASKGKKLKIMFLGGLDEIGKNMTAMEYGDDIIVIDSGVRFPEEEMLGIDLVIPDISYLVKNQHKVRGFVITHGHEDHIGAVPYVIRQVNAPIYGSNLALALIENKLKEHRITNAKLNRVKAGDKLQLGSFNIEFIHVNHSINDAFALAIHTRVGTIIHSGDFKVDFTPVHGTEPINLRKFGELGEKGVLALLMESTNVERPGYSLSEQKVGESFRNLFKDAKGRIIVATFSSNVDRIQQIVDAAVMLDRKVFFAGRSVETIYRIATELGVLKIPKGYAGNIDQINNHKDDKIVLVTTGSQGEPMSGLVRMANDEHQKVGIKQGDLVVLSASPIPGNEKGVSRVIDQLFRKGANVIYESLNEVHASGHACREELKLIHTLVQPKYFIPIHGEHRHLMRHAQLAESLGMPKENIFVAENGACIEMNRNFARLGNPIPTGAVLIDGLGVGDVGNVVLRDRQHLSQDGLVAVVMTLSKENRQLISGPDIISRGFVFVKESEELIENAKDVVRDVLAETSGQKMTDWSAIKMSIRTKLRNYFFDQTKRSPMILPIIIEI</sequence>
<evidence type="ECO:0000256" key="5">
    <source>
        <dbReference type="ARBA" id="ARBA00022759"/>
    </source>
</evidence>
<dbReference type="EC" id="3.1.-.-" evidence="10"/>
<keyword evidence="16" id="KW-1185">Reference proteome</keyword>
<dbReference type="InterPro" id="IPR011108">
    <property type="entry name" value="RMMBL"/>
</dbReference>
<dbReference type="GO" id="GO:0004521">
    <property type="term" value="F:RNA endonuclease activity"/>
    <property type="evidence" value="ECO:0007669"/>
    <property type="project" value="UniProtKB-UniRule"/>
</dbReference>
<evidence type="ECO:0000313" key="15">
    <source>
        <dbReference type="EMBL" id="MBC8531134.1"/>
    </source>
</evidence>
<feature type="active site" description="Proton acceptor" evidence="11">
    <location>
        <position position="368"/>
    </location>
</feature>
<dbReference type="GO" id="GO:0008270">
    <property type="term" value="F:zinc ion binding"/>
    <property type="evidence" value="ECO:0007669"/>
    <property type="project" value="InterPro"/>
</dbReference>
<evidence type="ECO:0000256" key="3">
    <source>
        <dbReference type="ARBA" id="ARBA00022722"/>
    </source>
</evidence>
<comment type="subunit">
    <text evidence="10">Homodimer, may be a subunit of the RNA degradosome.</text>
</comment>
<comment type="similarity">
    <text evidence="10">Belongs to the metallo-beta-lactamase superfamily. RNA-metabolizing metallo-beta-lactamase-like family. Bacterial RNase J subfamily.</text>
</comment>
<keyword evidence="5 10" id="KW-0255">Endonuclease</keyword>
<feature type="binding site" evidence="13">
    <location>
        <position position="162"/>
    </location>
    <ligand>
        <name>Zn(2+)</name>
        <dbReference type="ChEBI" id="CHEBI:29105"/>
        <label>1</label>
        <note>catalytic</note>
    </ligand>
</feature>
<dbReference type="PANTHER" id="PTHR43694">
    <property type="entry name" value="RIBONUCLEASE J"/>
    <property type="match status" value="1"/>
</dbReference>
<dbReference type="InterPro" id="IPR036866">
    <property type="entry name" value="RibonucZ/Hydroxyglut_hydro"/>
</dbReference>
<dbReference type="Pfam" id="PF17770">
    <property type="entry name" value="RNase_J_C"/>
    <property type="match status" value="1"/>
</dbReference>
<dbReference type="InterPro" id="IPR004613">
    <property type="entry name" value="RNase_J"/>
</dbReference>
<evidence type="ECO:0000256" key="11">
    <source>
        <dbReference type="PIRSR" id="PIRSR004803-1"/>
    </source>
</evidence>
<evidence type="ECO:0000256" key="8">
    <source>
        <dbReference type="ARBA" id="ARBA00022839"/>
    </source>
</evidence>
<evidence type="ECO:0000313" key="16">
    <source>
        <dbReference type="Proteomes" id="UP000623172"/>
    </source>
</evidence>
<dbReference type="GO" id="GO:0006364">
    <property type="term" value="P:rRNA processing"/>
    <property type="evidence" value="ECO:0007669"/>
    <property type="project" value="UniProtKB-UniRule"/>
</dbReference>
<dbReference type="FunFam" id="3.10.20.580:FF:000001">
    <property type="entry name" value="Ribonuclease J"/>
    <property type="match status" value="1"/>
</dbReference>
<evidence type="ECO:0000256" key="10">
    <source>
        <dbReference type="HAMAP-Rule" id="MF_01491"/>
    </source>
</evidence>
<dbReference type="SUPFAM" id="SSF56281">
    <property type="entry name" value="Metallo-hydrolase/oxidoreductase"/>
    <property type="match status" value="1"/>
</dbReference>
<dbReference type="InterPro" id="IPR055132">
    <property type="entry name" value="RNase_J_b_CASP"/>
</dbReference>